<feature type="non-terminal residue" evidence="1">
    <location>
        <position position="1"/>
    </location>
</feature>
<protein>
    <submittedName>
        <fullName evidence="1">Uncharacterized protein</fullName>
    </submittedName>
</protein>
<name>A0AAV5SR12_9BILA</name>
<organism evidence="1 2">
    <name type="scientific">Pristionchus entomophagus</name>
    <dbReference type="NCBI Taxonomy" id="358040"/>
    <lineage>
        <taxon>Eukaryota</taxon>
        <taxon>Metazoa</taxon>
        <taxon>Ecdysozoa</taxon>
        <taxon>Nematoda</taxon>
        <taxon>Chromadorea</taxon>
        <taxon>Rhabditida</taxon>
        <taxon>Rhabditina</taxon>
        <taxon>Diplogasteromorpha</taxon>
        <taxon>Diplogasteroidea</taxon>
        <taxon>Neodiplogasteridae</taxon>
        <taxon>Pristionchus</taxon>
    </lineage>
</organism>
<sequence length="67" mass="7701">TSSFLPLLVVDRSPYGIPREYGRRAMRPAMSLLHSSSPAPPDRPAALDWLQYPLRWIDGAPEEPRWR</sequence>
<gene>
    <name evidence="1" type="ORF">PENTCL1PPCAC_7650</name>
</gene>
<dbReference type="AlphaFoldDB" id="A0AAV5SR12"/>
<keyword evidence="2" id="KW-1185">Reference proteome</keyword>
<evidence type="ECO:0000313" key="1">
    <source>
        <dbReference type="EMBL" id="GMS85475.1"/>
    </source>
</evidence>
<dbReference type="EMBL" id="BTSX01000002">
    <property type="protein sequence ID" value="GMS85475.1"/>
    <property type="molecule type" value="Genomic_DNA"/>
</dbReference>
<reference evidence="1" key="1">
    <citation type="submission" date="2023-10" db="EMBL/GenBank/DDBJ databases">
        <title>Genome assembly of Pristionchus species.</title>
        <authorList>
            <person name="Yoshida K."/>
            <person name="Sommer R.J."/>
        </authorList>
    </citation>
    <scope>NUCLEOTIDE SEQUENCE</scope>
    <source>
        <strain evidence="1">RS0144</strain>
    </source>
</reference>
<accession>A0AAV5SR12</accession>
<dbReference type="Proteomes" id="UP001432027">
    <property type="component" value="Unassembled WGS sequence"/>
</dbReference>
<comment type="caution">
    <text evidence="1">The sequence shown here is derived from an EMBL/GenBank/DDBJ whole genome shotgun (WGS) entry which is preliminary data.</text>
</comment>
<proteinExistence type="predicted"/>
<evidence type="ECO:0000313" key="2">
    <source>
        <dbReference type="Proteomes" id="UP001432027"/>
    </source>
</evidence>